<dbReference type="EMBL" id="CP113089">
    <property type="protein sequence ID" value="WAB82198.1"/>
    <property type="molecule type" value="Genomic_DNA"/>
</dbReference>
<keyword evidence="5" id="KW-0472">Membrane</keyword>
<name>A0A9E8MM58_9MICO</name>
<evidence type="ECO:0000256" key="3">
    <source>
        <dbReference type="ARBA" id="ARBA00022729"/>
    </source>
</evidence>
<evidence type="ECO:0000256" key="4">
    <source>
        <dbReference type="ARBA" id="ARBA00023088"/>
    </source>
</evidence>
<feature type="signal peptide" evidence="6">
    <location>
        <begin position="1"/>
        <end position="31"/>
    </location>
</feature>
<keyword evidence="9" id="KW-1185">Reference proteome</keyword>
<keyword evidence="5" id="KW-0812">Transmembrane</keyword>
<dbReference type="Pfam" id="PF18889">
    <property type="entry name" value="Beta_helix_3"/>
    <property type="match status" value="5"/>
</dbReference>
<accession>A0A9E8MM58</accession>
<keyword evidence="4" id="KW-0572">Peptidoglycan-anchor</keyword>
<dbReference type="AlphaFoldDB" id="A0A9E8MM58"/>
<evidence type="ECO:0000313" key="8">
    <source>
        <dbReference type="EMBL" id="WAB82198.1"/>
    </source>
</evidence>
<evidence type="ECO:0000256" key="2">
    <source>
        <dbReference type="ARBA" id="ARBA00022525"/>
    </source>
</evidence>
<feature type="domain" description="Gram-positive cocci surface proteins LPxTG" evidence="7">
    <location>
        <begin position="718"/>
        <end position="752"/>
    </location>
</feature>
<gene>
    <name evidence="8" type="ORF">OVN18_04100</name>
</gene>
<evidence type="ECO:0000313" key="9">
    <source>
        <dbReference type="Proteomes" id="UP001164706"/>
    </source>
</evidence>
<evidence type="ECO:0000256" key="5">
    <source>
        <dbReference type="SAM" id="Phobius"/>
    </source>
</evidence>
<evidence type="ECO:0000259" key="7">
    <source>
        <dbReference type="PROSITE" id="PS50847"/>
    </source>
</evidence>
<dbReference type="InterPro" id="IPR019931">
    <property type="entry name" value="LPXTG_anchor"/>
</dbReference>
<organism evidence="8 9">
    <name type="scientific">Microcella daejeonensis</name>
    <dbReference type="NCBI Taxonomy" id="2994971"/>
    <lineage>
        <taxon>Bacteria</taxon>
        <taxon>Bacillati</taxon>
        <taxon>Actinomycetota</taxon>
        <taxon>Actinomycetes</taxon>
        <taxon>Micrococcales</taxon>
        <taxon>Microbacteriaceae</taxon>
        <taxon>Microcella</taxon>
    </lineage>
</organism>
<reference evidence="8" key="1">
    <citation type="submission" date="2022-11" db="EMBL/GenBank/DDBJ databases">
        <title>Description of Microcella daejonensis nov. sp, isolated from riverside soil.</title>
        <authorList>
            <person name="Molina K.M."/>
            <person name="Kim S.B."/>
        </authorList>
    </citation>
    <scope>NUCLEOTIDE SEQUENCE</scope>
    <source>
        <strain evidence="8">MMS21-STM12</strain>
    </source>
</reference>
<keyword evidence="3 6" id="KW-0732">Signal</keyword>
<proteinExistence type="predicted"/>
<dbReference type="PROSITE" id="PS50847">
    <property type="entry name" value="GRAM_POS_ANCHORING"/>
    <property type="match status" value="1"/>
</dbReference>
<dbReference type="RefSeq" id="WP_267782135.1">
    <property type="nucleotide sequence ID" value="NZ_CP113089.1"/>
</dbReference>
<dbReference type="Proteomes" id="UP001164706">
    <property type="component" value="Chromosome"/>
</dbReference>
<keyword evidence="5" id="KW-1133">Transmembrane helix</keyword>
<keyword evidence="1" id="KW-0134">Cell wall</keyword>
<evidence type="ECO:0000256" key="1">
    <source>
        <dbReference type="ARBA" id="ARBA00022512"/>
    </source>
</evidence>
<feature type="chain" id="PRO_5039183799" description="Gram-positive cocci surface proteins LPxTG domain-containing protein" evidence="6">
    <location>
        <begin position="32"/>
        <end position="752"/>
    </location>
</feature>
<protein>
    <recommendedName>
        <fullName evidence="7">Gram-positive cocci surface proteins LPxTG domain-containing protein</fullName>
    </recommendedName>
</protein>
<dbReference type="KEGG" id="mdb:OVN18_04100"/>
<sequence>MPFSRSARRVALPLAVAMLAAPAMIAVPASAATLAVGPDLSLTDALWVANELSPGPDVITLPAGETIAFDPQAGDTVNEELTIEMNGATIVGLRLIVFSDLTVRGGTWQTLVAPDAGASAAGFGVATNGSLTFDSMTVSAAGSHCDAAIGGYFTGAGTETDCNDGSPVPSGEITIVDSTVTATGGYRAAGIGGATNGSHGPISIEGASVVTATGGYGAAGIGAGKDAVGGSVSISGGTVLATGGLYAAGIGNGEYGIGGTPSVSISGGTVTAQGTGGGAGIGGGYGSWGGSVVLSGGSLTASGDSGAAGIGNGLDPIGEAVIPTLSVPSGSPLLAAATISGSVSIGAGAEVTTADGVATTLTGTLSNAGRLVLGASSGLTLDPASTLTNTGIVSGGPLNGEGSVINDGAMCIDGFADERLHPTDQTIGLTVTGTAFYLPYSSGIENAVYAPTLDAGCRSLPDLTGVDEGELLVNVGWTLTADGSGPYVTGTTPLIEVAPTKTGTLYPTLIPAAISIAPNPATVTAGVPQAFTVTGPWPLSGAAAIDLTDRATFTDAGQQEGALPNEFTFTAAGETELGATVIYAFGDGDELPVSATAPITVLGGAVDALRLSTSALAVRQGGSVTLQVGATDAFGNPIVVDPGDVTVTSSVPTDVIDGLTVTFPTASPHVLTVTVGAVSAQVTIEVEAAPVLPVAPVAPGAPAAPAADAAAPVIEPPLPATGSAGDLGGALLWAVVLLVAGAAVGLLRTRAE</sequence>
<keyword evidence="2" id="KW-0964">Secreted</keyword>
<feature type="transmembrane region" description="Helical" evidence="5">
    <location>
        <begin position="727"/>
        <end position="747"/>
    </location>
</feature>
<evidence type="ECO:0000256" key="6">
    <source>
        <dbReference type="SAM" id="SignalP"/>
    </source>
</evidence>